<organism evidence="2 3">
    <name type="scientific">Penicillium angulare</name>
    <dbReference type="NCBI Taxonomy" id="116970"/>
    <lineage>
        <taxon>Eukaryota</taxon>
        <taxon>Fungi</taxon>
        <taxon>Dikarya</taxon>
        <taxon>Ascomycota</taxon>
        <taxon>Pezizomycotina</taxon>
        <taxon>Eurotiomycetes</taxon>
        <taxon>Eurotiomycetidae</taxon>
        <taxon>Eurotiales</taxon>
        <taxon>Aspergillaceae</taxon>
        <taxon>Penicillium</taxon>
    </lineage>
</organism>
<evidence type="ECO:0000313" key="3">
    <source>
        <dbReference type="Proteomes" id="UP001149165"/>
    </source>
</evidence>
<accession>A0A9W9FY51</accession>
<dbReference type="Proteomes" id="UP001149165">
    <property type="component" value="Unassembled WGS sequence"/>
</dbReference>
<name>A0A9W9FY51_9EURO</name>
<comment type="caution">
    <text evidence="2">The sequence shown here is derived from an EMBL/GenBank/DDBJ whole genome shotgun (WGS) entry which is preliminary data.</text>
</comment>
<sequence length="300" mass="33369">MLFPSPATVYDLGLNGGPIESTKRSATRKSFGSYSWSGSTSSRPSTPAFIESKPAMSGPVEKIVKQFRREFCYTPLTIFTSGQDKSVEHNEIPDCQFRKVFFTDDTSVLDPTALSDMEKYVRMTVFISTSDEGFENPKIFVEQQVSRSGCKCIVAHVLAFNGKIQCDVDYRFPGCGDELQPGRPRDLILRVKSLDGSIFASRMANASYYGYDIKRSAYVDEGTISRGLDLPWEDASPILANHFSGEHLKMLLDTQSKKIVPVGGRGRGKQLFHLNLLGFGQRAGDDSYVGDLQLEVVYVY</sequence>
<keyword evidence="3" id="KW-1185">Reference proteome</keyword>
<gene>
    <name evidence="2" type="ORF">N7456_004367</name>
</gene>
<proteinExistence type="predicted"/>
<feature type="region of interest" description="Disordered" evidence="1">
    <location>
        <begin position="33"/>
        <end position="52"/>
    </location>
</feature>
<dbReference type="OrthoDB" id="4225164at2759"/>
<feature type="compositionally biased region" description="Low complexity" evidence="1">
    <location>
        <begin position="33"/>
        <end position="47"/>
    </location>
</feature>
<dbReference type="EMBL" id="JAPQKH010000003">
    <property type="protein sequence ID" value="KAJ5107692.1"/>
    <property type="molecule type" value="Genomic_DNA"/>
</dbReference>
<dbReference type="AlphaFoldDB" id="A0A9W9FY51"/>
<reference evidence="2" key="2">
    <citation type="journal article" date="2023" name="IMA Fungus">
        <title>Comparative genomic study of the Penicillium genus elucidates a diverse pangenome and 15 lateral gene transfer events.</title>
        <authorList>
            <person name="Petersen C."/>
            <person name="Sorensen T."/>
            <person name="Nielsen M.R."/>
            <person name="Sondergaard T.E."/>
            <person name="Sorensen J.L."/>
            <person name="Fitzpatrick D.A."/>
            <person name="Frisvad J.C."/>
            <person name="Nielsen K.L."/>
        </authorList>
    </citation>
    <scope>NUCLEOTIDE SEQUENCE</scope>
    <source>
        <strain evidence="2">IBT 30069</strain>
    </source>
</reference>
<reference evidence="2" key="1">
    <citation type="submission" date="2022-11" db="EMBL/GenBank/DDBJ databases">
        <authorList>
            <person name="Petersen C."/>
        </authorList>
    </citation>
    <scope>NUCLEOTIDE SEQUENCE</scope>
    <source>
        <strain evidence="2">IBT 30069</strain>
    </source>
</reference>
<evidence type="ECO:0000256" key="1">
    <source>
        <dbReference type="SAM" id="MobiDB-lite"/>
    </source>
</evidence>
<protein>
    <submittedName>
        <fullName evidence="2">Uncharacterized protein</fullName>
    </submittedName>
</protein>
<evidence type="ECO:0000313" key="2">
    <source>
        <dbReference type="EMBL" id="KAJ5107692.1"/>
    </source>
</evidence>